<dbReference type="PROSITE" id="PS00678">
    <property type="entry name" value="WD_REPEATS_1"/>
    <property type="match status" value="1"/>
</dbReference>
<dbReference type="InterPro" id="IPR051179">
    <property type="entry name" value="WD_repeat_multifunction"/>
</dbReference>
<dbReference type="Gene3D" id="2.130.10.10">
    <property type="entry name" value="YVTN repeat-like/Quinoprotein amine dehydrogenase"/>
    <property type="match status" value="3"/>
</dbReference>
<keyword evidence="2" id="KW-0963">Cytoplasm</keyword>
<dbReference type="InterPro" id="IPR001680">
    <property type="entry name" value="WD40_rpt"/>
</dbReference>
<dbReference type="Proteomes" id="UP001634393">
    <property type="component" value="Unassembled WGS sequence"/>
</dbReference>
<evidence type="ECO:0000256" key="5">
    <source>
        <dbReference type="PROSITE-ProRule" id="PRU00221"/>
    </source>
</evidence>
<evidence type="ECO:0000256" key="3">
    <source>
        <dbReference type="ARBA" id="ARBA00022574"/>
    </source>
</evidence>
<dbReference type="EMBL" id="JBJXBP010000004">
    <property type="protein sequence ID" value="KAL3835567.1"/>
    <property type="molecule type" value="Genomic_DNA"/>
</dbReference>
<dbReference type="PRINTS" id="PR00320">
    <property type="entry name" value="GPROTEINBRPT"/>
</dbReference>
<dbReference type="PANTHER" id="PTHR19857">
    <property type="entry name" value="MITOCHONDRIAL DIVISION PROTEIN 1-RELATED"/>
    <property type="match status" value="1"/>
</dbReference>
<dbReference type="PROSITE" id="PS50294">
    <property type="entry name" value="WD_REPEATS_REGION"/>
    <property type="match status" value="3"/>
</dbReference>
<feature type="repeat" description="WD" evidence="5">
    <location>
        <begin position="52"/>
        <end position="84"/>
    </location>
</feature>
<dbReference type="Pfam" id="PF00400">
    <property type="entry name" value="WD40"/>
    <property type="match status" value="8"/>
</dbReference>
<dbReference type="InterPro" id="IPR015943">
    <property type="entry name" value="WD40/YVTN_repeat-like_dom_sf"/>
</dbReference>
<dbReference type="InterPro" id="IPR019775">
    <property type="entry name" value="WD40_repeat_CS"/>
</dbReference>
<dbReference type="PANTHER" id="PTHR19857:SF8">
    <property type="entry name" value="ANGIO-ASSOCIATED MIGRATORY CELL PROTEIN"/>
    <property type="match status" value="1"/>
</dbReference>
<evidence type="ECO:0000256" key="4">
    <source>
        <dbReference type="ARBA" id="ARBA00022737"/>
    </source>
</evidence>
<comment type="caution">
    <text evidence="6">The sequence shown here is derived from an EMBL/GenBank/DDBJ whole genome shotgun (WGS) entry which is preliminary data.</text>
</comment>
<feature type="repeat" description="WD" evidence="5">
    <location>
        <begin position="341"/>
        <end position="381"/>
    </location>
</feature>
<dbReference type="PROSITE" id="PS50082">
    <property type="entry name" value="WD_REPEATS_2"/>
    <property type="match status" value="5"/>
</dbReference>
<evidence type="ECO:0008006" key="8">
    <source>
        <dbReference type="Google" id="ProtNLM"/>
    </source>
</evidence>
<evidence type="ECO:0000256" key="1">
    <source>
        <dbReference type="ARBA" id="ARBA00004496"/>
    </source>
</evidence>
<keyword evidence="7" id="KW-1185">Reference proteome</keyword>
<dbReference type="FunFam" id="2.130.10.10:FF:000074">
    <property type="entry name" value="Angio-associated migratory cell protein-like protein"/>
    <property type="match status" value="1"/>
</dbReference>
<sequence>MNMRSPNHGIFIDESDIMNEYEVDEEELPDADEEGDSGGEEIFDEDDSIHIFTGHTDMVNTVACSPTDPSLVATGGEDEKGFLWMINRGDWAPLLEGHGDSISSLSFSPDGQLLASGGLDGVVKVWDIATGDLRCTLEGPTHETEDIKGVPPGGFQWVRWHPEGHFILAGGSKDSSVWMWNVDRPSFPYVFTGHANRVTCADFTPDGRKICSGSEDATMKIWNPRTSENIHVVIDHESSKRTSSYHNETEGSNNIEKPKGVTCMAITSDSSLALTGSRDGSVHLVNILTGKVVTSFREHSESVECVVFEASSRRDKWRAATVGMDGKLIIWDSQYPYPWHICNHEDGITSLLWLAMGNIATGSLDGKVRLWNSRSGECVRTLSGHSDAIQSIAVSSNGDFLVSVSDDKTSRVFEIAEFNRP</sequence>
<name>A0ABD3TGY0_9LAMI</name>
<dbReference type="SUPFAM" id="SSF50998">
    <property type="entry name" value="Quinoprotein alcohol dehydrogenase-like"/>
    <property type="match status" value="1"/>
</dbReference>
<gene>
    <name evidence="6" type="ORF">ACJIZ3_010303</name>
</gene>
<accession>A0ABD3TGY0</accession>
<evidence type="ECO:0000256" key="2">
    <source>
        <dbReference type="ARBA" id="ARBA00022490"/>
    </source>
</evidence>
<feature type="repeat" description="WD" evidence="5">
    <location>
        <begin position="382"/>
        <end position="421"/>
    </location>
</feature>
<feature type="repeat" description="WD" evidence="5">
    <location>
        <begin position="95"/>
        <end position="136"/>
    </location>
</feature>
<dbReference type="InterPro" id="IPR011047">
    <property type="entry name" value="Quinoprotein_ADH-like_sf"/>
</dbReference>
<feature type="repeat" description="WD" evidence="5">
    <location>
        <begin position="191"/>
        <end position="232"/>
    </location>
</feature>
<dbReference type="SMART" id="SM00320">
    <property type="entry name" value="WD40"/>
    <property type="match status" value="8"/>
</dbReference>
<dbReference type="InterPro" id="IPR020472">
    <property type="entry name" value="WD40_PAC1"/>
</dbReference>
<evidence type="ECO:0000313" key="7">
    <source>
        <dbReference type="Proteomes" id="UP001634393"/>
    </source>
</evidence>
<dbReference type="CDD" id="cd00200">
    <property type="entry name" value="WD40"/>
    <property type="match status" value="1"/>
</dbReference>
<proteinExistence type="predicted"/>
<reference evidence="6 7" key="1">
    <citation type="submission" date="2024-12" db="EMBL/GenBank/DDBJ databases">
        <title>The unique morphological basis and parallel evolutionary history of personate flowers in Penstemon.</title>
        <authorList>
            <person name="Depatie T.H."/>
            <person name="Wessinger C.A."/>
        </authorList>
    </citation>
    <scope>NUCLEOTIDE SEQUENCE [LARGE SCALE GENOMIC DNA]</scope>
    <source>
        <strain evidence="6">WTNN_2</strain>
        <tissue evidence="6">Leaf</tissue>
    </source>
</reference>
<dbReference type="GO" id="GO:0005737">
    <property type="term" value="C:cytoplasm"/>
    <property type="evidence" value="ECO:0007669"/>
    <property type="project" value="UniProtKB-SubCell"/>
</dbReference>
<comment type="subcellular location">
    <subcellularLocation>
        <location evidence="1">Cytoplasm</location>
    </subcellularLocation>
</comment>
<dbReference type="AlphaFoldDB" id="A0ABD3TGY0"/>
<keyword evidence="4" id="KW-0677">Repeat</keyword>
<keyword evidence="3 5" id="KW-0853">WD repeat</keyword>
<organism evidence="6 7">
    <name type="scientific">Penstemon smallii</name>
    <dbReference type="NCBI Taxonomy" id="265156"/>
    <lineage>
        <taxon>Eukaryota</taxon>
        <taxon>Viridiplantae</taxon>
        <taxon>Streptophyta</taxon>
        <taxon>Embryophyta</taxon>
        <taxon>Tracheophyta</taxon>
        <taxon>Spermatophyta</taxon>
        <taxon>Magnoliopsida</taxon>
        <taxon>eudicotyledons</taxon>
        <taxon>Gunneridae</taxon>
        <taxon>Pentapetalae</taxon>
        <taxon>asterids</taxon>
        <taxon>lamiids</taxon>
        <taxon>Lamiales</taxon>
        <taxon>Plantaginaceae</taxon>
        <taxon>Cheloneae</taxon>
        <taxon>Penstemon</taxon>
    </lineage>
</organism>
<evidence type="ECO:0000313" key="6">
    <source>
        <dbReference type="EMBL" id="KAL3835567.1"/>
    </source>
</evidence>
<protein>
    <recommendedName>
        <fullName evidence="8">Angio-associated migratory cell protein</fullName>
    </recommendedName>
</protein>